<dbReference type="AlphaFoldDB" id="A0A194XNC7"/>
<dbReference type="Proteomes" id="UP000070700">
    <property type="component" value="Unassembled WGS sequence"/>
</dbReference>
<evidence type="ECO:0000313" key="2">
    <source>
        <dbReference type="Proteomes" id="UP000070700"/>
    </source>
</evidence>
<name>A0A194XNC7_MOLSC</name>
<reference evidence="1 2" key="1">
    <citation type="submission" date="2015-10" db="EMBL/GenBank/DDBJ databases">
        <title>Full genome of DAOMC 229536 Phialocephala scopiformis, a fungal endophyte of spruce producing the potent anti-insectan compound rugulosin.</title>
        <authorList>
            <consortium name="DOE Joint Genome Institute"/>
            <person name="Walker A.K."/>
            <person name="Frasz S.L."/>
            <person name="Seifert K.A."/>
            <person name="Miller J.D."/>
            <person name="Mondo S.J."/>
            <person name="Labutti K."/>
            <person name="Lipzen A."/>
            <person name="Dockter R."/>
            <person name="Kennedy M."/>
            <person name="Grigoriev I.V."/>
            <person name="Spatafora J.W."/>
        </authorList>
    </citation>
    <scope>NUCLEOTIDE SEQUENCE [LARGE SCALE GENOMIC DNA]</scope>
    <source>
        <strain evidence="1 2">CBS 120377</strain>
    </source>
</reference>
<protein>
    <submittedName>
        <fullName evidence="1">Uncharacterized protein</fullName>
    </submittedName>
</protein>
<dbReference type="OrthoDB" id="3783539at2759"/>
<accession>A0A194XNC7</accession>
<gene>
    <name evidence="1" type="ORF">LY89DRAFT_778053</name>
</gene>
<evidence type="ECO:0000313" key="1">
    <source>
        <dbReference type="EMBL" id="KUJ21646.1"/>
    </source>
</evidence>
<dbReference type="KEGG" id="psco:LY89DRAFT_778053"/>
<organism evidence="1 2">
    <name type="scientific">Mollisia scopiformis</name>
    <name type="common">Conifer needle endophyte fungus</name>
    <name type="synonym">Phialocephala scopiformis</name>
    <dbReference type="NCBI Taxonomy" id="149040"/>
    <lineage>
        <taxon>Eukaryota</taxon>
        <taxon>Fungi</taxon>
        <taxon>Dikarya</taxon>
        <taxon>Ascomycota</taxon>
        <taxon>Pezizomycotina</taxon>
        <taxon>Leotiomycetes</taxon>
        <taxon>Helotiales</taxon>
        <taxon>Mollisiaceae</taxon>
        <taxon>Mollisia</taxon>
    </lineage>
</organism>
<sequence>MPAHQPAQQKASLEQQIIEGRYIERDKLMKLLEHTFGKGNFVVRLQLNRWILAVPMKLTEEQIDTCCSLE</sequence>
<dbReference type="EMBL" id="KQ947407">
    <property type="protein sequence ID" value="KUJ21646.1"/>
    <property type="molecule type" value="Genomic_DNA"/>
</dbReference>
<dbReference type="GeneID" id="28831905"/>
<dbReference type="RefSeq" id="XP_018076001.1">
    <property type="nucleotide sequence ID" value="XM_018222179.1"/>
</dbReference>
<proteinExistence type="predicted"/>
<keyword evidence="2" id="KW-1185">Reference proteome</keyword>
<dbReference type="InParanoid" id="A0A194XNC7"/>